<name>Q36331_CHOCR</name>
<evidence type="ECO:0000313" key="1">
    <source>
        <dbReference type="EMBL" id="CAA87600.1"/>
    </source>
</evidence>
<proteinExistence type="predicted"/>
<organism evidence="1">
    <name type="scientific">Chondrus crispus</name>
    <name type="common">Carrageen Irish moss</name>
    <name type="synonym">Polymorpha crispa</name>
    <dbReference type="NCBI Taxonomy" id="2769"/>
    <lineage>
        <taxon>Eukaryota</taxon>
        <taxon>Rhodophyta</taxon>
        <taxon>Florideophyceae</taxon>
        <taxon>Rhodymeniophycidae</taxon>
        <taxon>Gigartinales</taxon>
        <taxon>Gigartinaceae</taxon>
        <taxon>Chondrus</taxon>
    </lineage>
</organism>
<dbReference type="AntiFam" id="ANF00275">
    <property type="entry name" value="Spurious translation from rRNA (DUF6467)"/>
</dbReference>
<reference evidence="1" key="1">
    <citation type="journal article" date="1995" name="J. Mol. Biol.">
        <title>Complete sequence of the mitochondrial DNA of the rhodophyte Chondrus crispus (Gigartinales). Gene content and genome organization.</title>
        <authorList>
            <person name="Leblanc C."/>
            <person name="Boyen C."/>
            <person name="Richard O."/>
            <person name="Bonnard G."/>
            <person name="Grienenberger J.M."/>
            <person name="Kloareg B."/>
        </authorList>
    </citation>
    <scope>NUCLEOTIDE SEQUENCE</scope>
    <source>
        <tissue evidence="1">Apices</tissue>
    </source>
</reference>
<accession>Q36331</accession>
<geneLocation type="mitochondrion" evidence="1"/>
<dbReference type="AlphaFoldDB" id="Q36331"/>
<dbReference type="PIR" id="S59084">
    <property type="entry name" value="S59084"/>
</dbReference>
<gene>
    <name evidence="1" type="primary">putative orf79.1</name>
</gene>
<reference evidence="1" key="2">
    <citation type="journal article" name="Plant Physiol.">
        <title>DNA sequence and secondary structure of the mitochondrial large subunit rRNA from the red alga Chondrus crispus.</title>
        <authorList>
            <person name="Leblanc C."/>
            <person name="Fontaine J.M."/>
            <person name="Boyen C."/>
            <person name="Loiseaux-de Goer S."/>
        </authorList>
    </citation>
    <scope>NUCLEOTIDE SEQUENCE</scope>
    <source>
        <tissue evidence="1">Apices</tissue>
    </source>
</reference>
<keyword evidence="1" id="KW-0496">Mitochondrion</keyword>
<sequence>MYNGKSCLTIRLINQIGTQVSHNDPIFKCGINIVQQIKGTLGITDSSWLRVRIDVTVWYLDVDSSYPEVEANFKGLVVR</sequence>
<protein>
    <submittedName>
        <fullName evidence="1">Putative orf79.1 protein</fullName>
    </submittedName>
</protein>
<dbReference type="EMBL" id="Z47547">
    <property type="protein sequence ID" value="CAA87600.1"/>
    <property type="molecule type" value="Genomic_DNA"/>
</dbReference>